<dbReference type="AlphaFoldDB" id="A0A381NR15"/>
<feature type="compositionally biased region" description="Basic and acidic residues" evidence="1">
    <location>
        <begin position="197"/>
        <end position="209"/>
    </location>
</feature>
<evidence type="ECO:0008006" key="3">
    <source>
        <dbReference type="Google" id="ProtNLM"/>
    </source>
</evidence>
<proteinExistence type="predicted"/>
<reference evidence="2" key="1">
    <citation type="submission" date="2018-05" db="EMBL/GenBank/DDBJ databases">
        <authorList>
            <person name="Lanie J.A."/>
            <person name="Ng W.-L."/>
            <person name="Kazmierczak K.M."/>
            <person name="Andrzejewski T.M."/>
            <person name="Davidsen T.M."/>
            <person name="Wayne K.J."/>
            <person name="Tettelin H."/>
            <person name="Glass J.I."/>
            <person name="Rusch D."/>
            <person name="Podicherti R."/>
            <person name="Tsui H.-C.T."/>
            <person name="Winkler M.E."/>
        </authorList>
    </citation>
    <scope>NUCLEOTIDE SEQUENCE</scope>
</reference>
<organism evidence="2">
    <name type="scientific">marine metagenome</name>
    <dbReference type="NCBI Taxonomy" id="408172"/>
    <lineage>
        <taxon>unclassified sequences</taxon>
        <taxon>metagenomes</taxon>
        <taxon>ecological metagenomes</taxon>
    </lineage>
</organism>
<evidence type="ECO:0000313" key="2">
    <source>
        <dbReference type="EMBL" id="SUZ57041.1"/>
    </source>
</evidence>
<feature type="compositionally biased region" description="Polar residues" evidence="1">
    <location>
        <begin position="185"/>
        <end position="196"/>
    </location>
</feature>
<gene>
    <name evidence="2" type="ORF">METZ01_LOCUS9895</name>
</gene>
<dbReference type="EMBL" id="UINC01000538">
    <property type="protein sequence ID" value="SUZ57041.1"/>
    <property type="molecule type" value="Genomic_DNA"/>
</dbReference>
<evidence type="ECO:0000256" key="1">
    <source>
        <dbReference type="SAM" id="MobiDB-lite"/>
    </source>
</evidence>
<dbReference type="SUPFAM" id="SSF54909">
    <property type="entry name" value="Dimeric alpha+beta barrel"/>
    <property type="match status" value="1"/>
</dbReference>
<name>A0A381NR15_9ZZZZ</name>
<accession>A0A381NR15</accession>
<protein>
    <recommendedName>
        <fullName evidence="3">EthD domain-containing protein</fullName>
    </recommendedName>
</protein>
<sequence length="222" mass="25809">MVKLKGTGMLAVWSEVPPEHEEEFNDWYNQEHIAERLSVPGVLSAARYEAVKSGPKHLAVYELENSSVMQSSEYVNLKNNPTNWSKRMSPDVIGTIYMRNVYELIFPTTLTDEITNSPMAPALQVGRMNIPTNIENEWNDWYNQIYVPNYETVTGVIRGRRYQTMEGSPKYMTFYELESAMASQTEEWQKQQTAHPTNERMREEMQHEADSPGIWIKTFELE</sequence>
<feature type="region of interest" description="Disordered" evidence="1">
    <location>
        <begin position="185"/>
        <end position="209"/>
    </location>
</feature>
<dbReference type="InterPro" id="IPR011008">
    <property type="entry name" value="Dimeric_a/b-barrel"/>
</dbReference>